<dbReference type="SMART" id="SM00471">
    <property type="entry name" value="HDc"/>
    <property type="match status" value="1"/>
</dbReference>
<dbReference type="EMBL" id="LWBO01000004">
    <property type="protein sequence ID" value="OQP52334.1"/>
    <property type="molecule type" value="Genomic_DNA"/>
</dbReference>
<dbReference type="RefSeq" id="WP_014220384.1">
    <property type="nucleotide sequence ID" value="NZ_LWBO01000004.1"/>
</dbReference>
<gene>
    <name evidence="2" type="ORF">A4D02_24390</name>
</gene>
<feature type="domain" description="HD/PDEase" evidence="1">
    <location>
        <begin position="26"/>
        <end position="141"/>
    </location>
</feature>
<comment type="caution">
    <text evidence="2">The sequence shown here is derived from an EMBL/GenBank/DDBJ whole genome shotgun (WGS) entry which is preliminary data.</text>
</comment>
<keyword evidence="3" id="KW-1185">Reference proteome</keyword>
<evidence type="ECO:0000259" key="1">
    <source>
        <dbReference type="SMART" id="SM00471"/>
    </source>
</evidence>
<evidence type="ECO:0000313" key="3">
    <source>
        <dbReference type="Proteomes" id="UP000192277"/>
    </source>
</evidence>
<dbReference type="CDD" id="cd00077">
    <property type="entry name" value="HDc"/>
    <property type="match status" value="1"/>
</dbReference>
<name>A0ABX3P1A7_9BACT</name>
<sequence>MNYLNGIEKVEQFVTAMYNATESPRFPYHNLAHTQLVVLKATEIARFYNFDQLGIFTVQAASWFHDVGHLFGYFENHEDASVLKMQTFLQLADVDEQIIDMIKRCILATKPGASPALLIEQIMCDADTYHFGTAWFRKTNEFVKEELELRKIKLPANWVAASLQLLQRHTYKTTYCQDVLAEGKEENIRWLQSMLKKEL</sequence>
<proteinExistence type="predicted"/>
<accession>A0ABX3P1A7</accession>
<dbReference type="SUPFAM" id="SSF109604">
    <property type="entry name" value="HD-domain/PDEase-like"/>
    <property type="match status" value="1"/>
</dbReference>
<dbReference type="Proteomes" id="UP000192277">
    <property type="component" value="Unassembled WGS sequence"/>
</dbReference>
<evidence type="ECO:0000313" key="2">
    <source>
        <dbReference type="EMBL" id="OQP52334.1"/>
    </source>
</evidence>
<organism evidence="2 3">
    <name type="scientific">Niastella koreensis</name>
    <dbReference type="NCBI Taxonomy" id="354356"/>
    <lineage>
        <taxon>Bacteria</taxon>
        <taxon>Pseudomonadati</taxon>
        <taxon>Bacteroidota</taxon>
        <taxon>Chitinophagia</taxon>
        <taxon>Chitinophagales</taxon>
        <taxon>Chitinophagaceae</taxon>
        <taxon>Niastella</taxon>
    </lineage>
</organism>
<dbReference type="Gene3D" id="1.10.3210.10">
    <property type="entry name" value="Hypothetical protein af1432"/>
    <property type="match status" value="1"/>
</dbReference>
<dbReference type="InterPro" id="IPR003607">
    <property type="entry name" value="HD/PDEase_dom"/>
</dbReference>
<protein>
    <recommendedName>
        <fullName evidence="1">HD/PDEase domain-containing protein</fullName>
    </recommendedName>
</protein>
<reference evidence="2 3" key="1">
    <citation type="submission" date="2016-04" db="EMBL/GenBank/DDBJ databases">
        <authorList>
            <person name="Chen L."/>
            <person name="Zhuang W."/>
            <person name="Wang G."/>
        </authorList>
    </citation>
    <scope>NUCLEOTIDE SEQUENCE [LARGE SCALE GENOMIC DNA]</scope>
    <source>
        <strain evidence="3">GR20</strain>
    </source>
</reference>